<dbReference type="EMBL" id="KI912111">
    <property type="protein sequence ID" value="ETS82944.1"/>
    <property type="molecule type" value="Genomic_DNA"/>
</dbReference>
<dbReference type="GO" id="GO:0016491">
    <property type="term" value="F:oxidoreductase activity"/>
    <property type="evidence" value="ECO:0007669"/>
    <property type="project" value="TreeGrafter"/>
</dbReference>
<dbReference type="InParanoid" id="W3XA88"/>
<dbReference type="Gene3D" id="1.25.10.10">
    <property type="entry name" value="Leucine-rich Repeat Variant"/>
    <property type="match status" value="3"/>
</dbReference>
<keyword evidence="2" id="KW-1185">Reference proteome</keyword>
<dbReference type="Proteomes" id="UP000030651">
    <property type="component" value="Unassembled WGS sequence"/>
</dbReference>
<dbReference type="GeneID" id="19269833"/>
<dbReference type="SUPFAM" id="SSF48371">
    <property type="entry name" value="ARM repeat"/>
    <property type="match status" value="1"/>
</dbReference>
<dbReference type="OrthoDB" id="427518at2759"/>
<evidence type="ECO:0000313" key="1">
    <source>
        <dbReference type="EMBL" id="ETS82944.1"/>
    </source>
</evidence>
<dbReference type="HOGENOM" id="CLU_436205_0_0_1"/>
<dbReference type="InterPro" id="IPR011989">
    <property type="entry name" value="ARM-like"/>
</dbReference>
<sequence>MSIEAIHMMCCWLSDDADFRRRHDLKRAIFAILGGQQGNLDDNALNAIIARLEDDDNLVQYEAISTLTKFTALEARVLHAVETQFLDPEMHVSVRCSAIKLLGKQSRLDDQFVDFLVHELQGGRPQIRIACIEALAHHLNDDVLQSITTRLNDTTEYVRDAALEVLRSQPQRSNDVFQKMIALLDRSEEVFGRRHIVESLGVWPQSEDGIFNVIKTQLDHENNYVRIDVLRALENWSQISDKILDIVAVQLEHHDCYVRSQAIKTLGSRRQLDHSVLDAIKTRARVDNEEALEEAIRALITHSQVDDDTRDIIIARLHDEDASNRSAVLKAVCFWSAPDVEVVDLVVAHLKDDQWNVSVQIDALCALRAWPQLNDTVLCTIADKLGDRDNAVEDQAAMALMNRPQPKGNAMKAIARRLMDKRGSSLNVLRTLLQGLVKWPELDGDVLCAIAGLFGFDKGMAGLDHIICRLFRNQPQPANEVIKAIMVHHEHDSSWNRLEALQALGTWTRLDIDTLLTIATHLEDPDSHVQDAAFRVLIKQESPPFVMLEQHIPSLYRISLRISFGAHVYWTTENGKLCIVMGFRKIVWNDEAEESESRSGTDSSLGLQLRQRAPEWLRDFGLGKRES</sequence>
<gene>
    <name evidence="1" type="ORF">PFICI_04820</name>
</gene>
<dbReference type="KEGG" id="pfy:PFICI_04820"/>
<protein>
    <recommendedName>
        <fullName evidence="3">Clathrin/coatomer adaptor adaptin-like N-terminal domain-containing protein</fullName>
    </recommendedName>
</protein>
<dbReference type="eggNOG" id="KOG2029">
    <property type="taxonomic scope" value="Eukaryota"/>
</dbReference>
<dbReference type="AlphaFoldDB" id="W3XA88"/>
<reference evidence="2" key="1">
    <citation type="journal article" date="2015" name="BMC Genomics">
        <title>Genomic and transcriptomic analysis of the endophytic fungus Pestalotiopsis fici reveals its lifestyle and high potential for synthesis of natural products.</title>
        <authorList>
            <person name="Wang X."/>
            <person name="Zhang X."/>
            <person name="Liu L."/>
            <person name="Xiang M."/>
            <person name="Wang W."/>
            <person name="Sun X."/>
            <person name="Che Y."/>
            <person name="Guo L."/>
            <person name="Liu G."/>
            <person name="Guo L."/>
            <person name="Wang C."/>
            <person name="Yin W.B."/>
            <person name="Stadler M."/>
            <person name="Zhang X."/>
            <person name="Liu X."/>
        </authorList>
    </citation>
    <scope>NUCLEOTIDE SEQUENCE [LARGE SCALE GENOMIC DNA]</scope>
    <source>
        <strain evidence="2">W106-1 / CGMCC3.15140</strain>
    </source>
</reference>
<evidence type="ECO:0000313" key="2">
    <source>
        <dbReference type="Proteomes" id="UP000030651"/>
    </source>
</evidence>
<dbReference type="Pfam" id="PF13646">
    <property type="entry name" value="HEAT_2"/>
    <property type="match status" value="2"/>
</dbReference>
<dbReference type="RefSeq" id="XP_007831592.1">
    <property type="nucleotide sequence ID" value="XM_007833401.1"/>
</dbReference>
<name>W3XA88_PESFW</name>
<organism evidence="1 2">
    <name type="scientific">Pestalotiopsis fici (strain W106-1 / CGMCC3.15140)</name>
    <dbReference type="NCBI Taxonomy" id="1229662"/>
    <lineage>
        <taxon>Eukaryota</taxon>
        <taxon>Fungi</taxon>
        <taxon>Dikarya</taxon>
        <taxon>Ascomycota</taxon>
        <taxon>Pezizomycotina</taxon>
        <taxon>Sordariomycetes</taxon>
        <taxon>Xylariomycetidae</taxon>
        <taxon>Amphisphaeriales</taxon>
        <taxon>Sporocadaceae</taxon>
        <taxon>Pestalotiopsis</taxon>
    </lineage>
</organism>
<dbReference type="PANTHER" id="PTHR12697:SF5">
    <property type="entry name" value="DEOXYHYPUSINE HYDROXYLASE"/>
    <property type="match status" value="1"/>
</dbReference>
<dbReference type="PANTHER" id="PTHR12697">
    <property type="entry name" value="PBS LYASE HEAT-LIKE PROTEIN"/>
    <property type="match status" value="1"/>
</dbReference>
<accession>W3XA88</accession>
<proteinExistence type="predicted"/>
<dbReference type="InterPro" id="IPR016024">
    <property type="entry name" value="ARM-type_fold"/>
</dbReference>
<evidence type="ECO:0008006" key="3">
    <source>
        <dbReference type="Google" id="ProtNLM"/>
    </source>
</evidence>